<dbReference type="InterPro" id="IPR016169">
    <property type="entry name" value="FAD-bd_PCMH_sub2"/>
</dbReference>
<reference evidence="7 8" key="1">
    <citation type="submission" date="2019-09" db="EMBL/GenBank/DDBJ databases">
        <authorList>
            <person name="Wang X."/>
        </authorList>
    </citation>
    <scope>NUCLEOTIDE SEQUENCE [LARGE SCALE GENOMIC DNA]</scope>
    <source>
        <strain evidence="7 8">CICC 11023</strain>
    </source>
</reference>
<dbReference type="InterPro" id="IPR012951">
    <property type="entry name" value="BBE"/>
</dbReference>
<dbReference type="InterPro" id="IPR006094">
    <property type="entry name" value="Oxid_FAD_bind_N"/>
</dbReference>
<dbReference type="RefSeq" id="WP_150401752.1">
    <property type="nucleotide sequence ID" value="NZ_VXLC01000003.1"/>
</dbReference>
<dbReference type="InterPro" id="IPR036318">
    <property type="entry name" value="FAD-bd_PCMH-like_sf"/>
</dbReference>
<proteinExistence type="inferred from homology"/>
<dbReference type="InterPro" id="IPR016167">
    <property type="entry name" value="FAD-bd_PCMH_sub1"/>
</dbReference>
<comment type="similarity">
    <text evidence="2">Belongs to the oxygen-dependent FAD-linked oxidoreductase family.</text>
</comment>
<organism evidence="7 8">
    <name type="scientific">Nocardia colli</name>
    <dbReference type="NCBI Taxonomy" id="2545717"/>
    <lineage>
        <taxon>Bacteria</taxon>
        <taxon>Bacillati</taxon>
        <taxon>Actinomycetota</taxon>
        <taxon>Actinomycetes</taxon>
        <taxon>Mycobacteriales</taxon>
        <taxon>Nocardiaceae</taxon>
        <taxon>Nocardia</taxon>
    </lineage>
</organism>
<evidence type="ECO:0000313" key="8">
    <source>
        <dbReference type="Proteomes" id="UP000323876"/>
    </source>
</evidence>
<dbReference type="GO" id="GO:0016491">
    <property type="term" value="F:oxidoreductase activity"/>
    <property type="evidence" value="ECO:0007669"/>
    <property type="project" value="UniProtKB-KW"/>
</dbReference>
<feature type="domain" description="FAD-binding PCMH-type" evidence="6">
    <location>
        <begin position="44"/>
        <end position="214"/>
    </location>
</feature>
<dbReference type="PROSITE" id="PS51387">
    <property type="entry name" value="FAD_PCMH"/>
    <property type="match status" value="1"/>
</dbReference>
<dbReference type="PROSITE" id="PS00862">
    <property type="entry name" value="OX2_COVAL_FAD"/>
    <property type="match status" value="1"/>
</dbReference>
<dbReference type="Pfam" id="PF01565">
    <property type="entry name" value="FAD_binding_4"/>
    <property type="match status" value="1"/>
</dbReference>
<dbReference type="PANTHER" id="PTHR42973">
    <property type="entry name" value="BINDING OXIDOREDUCTASE, PUTATIVE (AFU_ORTHOLOGUE AFUA_1G17690)-RELATED"/>
    <property type="match status" value="1"/>
</dbReference>
<dbReference type="SUPFAM" id="SSF56176">
    <property type="entry name" value="FAD-binding/transporter-associated domain-like"/>
    <property type="match status" value="1"/>
</dbReference>
<dbReference type="Gene3D" id="3.40.462.20">
    <property type="match status" value="1"/>
</dbReference>
<dbReference type="AlphaFoldDB" id="A0A5N0EL49"/>
<keyword evidence="4" id="KW-0274">FAD</keyword>
<evidence type="ECO:0000256" key="3">
    <source>
        <dbReference type="ARBA" id="ARBA00022630"/>
    </source>
</evidence>
<dbReference type="Proteomes" id="UP000323876">
    <property type="component" value="Unassembled WGS sequence"/>
</dbReference>
<keyword evidence="3" id="KW-0285">Flavoprotein</keyword>
<sequence>MATPIDFDRTTTALETLTPAVDPHRVITAGPDLDAAATVWNGAVTHRPALIVRCETTADVQHAVRAARESGLALSVRGGGHDWAGRAIRPGGLVVDLGRMRHVSVRNNIATVAGGATSADVAEEADRHGLAAATGTVGAVGMLGLSLGGGYGPLIGRFGLAADNLLAAEVVLADGRVVRAGHGDGADPELLWALRGGGGNFGVVTSAEVALHPLTEVLAGSFAFPWEQAEQVLRGYGELLEHASDALTSVIAFVADPDGTPMITVAPTWSGAPADGAAALSGFATLGSPLTAAVGSKSPLAKLREFDGAFPDGARYSIRTRNVAGFTPDVVSALLATYDARTSPSTFINIHHFHGAATRISLDSSAFGLRRDHLMIELIEFGAPDEDPLSVRWPRKAGTMLAQHSLPGGYPNLLGPDDEQQAAHAYGTHNARLLAVKNRYDPDNIFTATPLPGGTSASR</sequence>
<dbReference type="EMBL" id="VXLC01000003">
    <property type="protein sequence ID" value="KAA8889479.1"/>
    <property type="molecule type" value="Genomic_DNA"/>
</dbReference>
<keyword evidence="5" id="KW-0560">Oxidoreductase</keyword>
<dbReference type="Gene3D" id="3.30.43.10">
    <property type="entry name" value="Uridine Diphospho-n-acetylenolpyruvylglucosamine Reductase, domain 2"/>
    <property type="match status" value="1"/>
</dbReference>
<evidence type="ECO:0000256" key="4">
    <source>
        <dbReference type="ARBA" id="ARBA00022827"/>
    </source>
</evidence>
<accession>A0A5N0EL49</accession>
<dbReference type="OrthoDB" id="545125at2"/>
<evidence type="ECO:0000256" key="1">
    <source>
        <dbReference type="ARBA" id="ARBA00001974"/>
    </source>
</evidence>
<dbReference type="Gene3D" id="3.30.465.10">
    <property type="match status" value="1"/>
</dbReference>
<gene>
    <name evidence="7" type="ORF">F3087_11200</name>
</gene>
<evidence type="ECO:0000256" key="5">
    <source>
        <dbReference type="ARBA" id="ARBA00023002"/>
    </source>
</evidence>
<evidence type="ECO:0000259" key="6">
    <source>
        <dbReference type="PROSITE" id="PS51387"/>
    </source>
</evidence>
<keyword evidence="8" id="KW-1185">Reference proteome</keyword>
<dbReference type="InterPro" id="IPR006093">
    <property type="entry name" value="Oxy_OxRdtase_FAD_BS"/>
</dbReference>
<name>A0A5N0EL49_9NOCA</name>
<protein>
    <submittedName>
        <fullName evidence="7">FAD-binding oxidoreductase</fullName>
    </submittedName>
</protein>
<evidence type="ECO:0000256" key="2">
    <source>
        <dbReference type="ARBA" id="ARBA00005466"/>
    </source>
</evidence>
<comment type="cofactor">
    <cofactor evidence="1">
        <name>FAD</name>
        <dbReference type="ChEBI" id="CHEBI:57692"/>
    </cofactor>
</comment>
<comment type="caution">
    <text evidence="7">The sequence shown here is derived from an EMBL/GenBank/DDBJ whole genome shotgun (WGS) entry which is preliminary data.</text>
</comment>
<dbReference type="PANTHER" id="PTHR42973:SF39">
    <property type="entry name" value="FAD-BINDING PCMH-TYPE DOMAIN-CONTAINING PROTEIN"/>
    <property type="match status" value="1"/>
</dbReference>
<dbReference type="GO" id="GO:0071949">
    <property type="term" value="F:FAD binding"/>
    <property type="evidence" value="ECO:0007669"/>
    <property type="project" value="InterPro"/>
</dbReference>
<dbReference type="InterPro" id="IPR050416">
    <property type="entry name" value="FAD-linked_Oxidoreductase"/>
</dbReference>
<dbReference type="Pfam" id="PF08031">
    <property type="entry name" value="BBE"/>
    <property type="match status" value="1"/>
</dbReference>
<evidence type="ECO:0000313" key="7">
    <source>
        <dbReference type="EMBL" id="KAA8889479.1"/>
    </source>
</evidence>
<dbReference type="InterPro" id="IPR016166">
    <property type="entry name" value="FAD-bd_PCMH"/>
</dbReference>